<sequence>MRTTGGLTLHESLTGNSNSKDARIGLYAEDGIQRQSQDVAVIQVHVEFYTHQDSQQVPIPAAPNPNYQNAKQLTLLSHNGTA</sequence>
<dbReference type="Gramene" id="Pp3c22_3040V3.1">
    <property type="protein sequence ID" value="Pp3c22_3040V3.1"/>
    <property type="gene ID" value="Pp3c22_3040"/>
</dbReference>
<dbReference type="PaxDb" id="3218-PP1S266_28V6.1"/>
<dbReference type="Gramene" id="Pp3c22_3040V3.2">
    <property type="protein sequence ID" value="Pp3c22_3040V3.2"/>
    <property type="gene ID" value="Pp3c22_3040"/>
</dbReference>
<dbReference type="EnsemblPlants" id="Pp3c22_3040V3.2">
    <property type="protein sequence ID" value="Pp3c22_3040V3.2"/>
    <property type="gene ID" value="Pp3c22_3040"/>
</dbReference>
<evidence type="ECO:0000313" key="4">
    <source>
        <dbReference type="Proteomes" id="UP000006727"/>
    </source>
</evidence>
<evidence type="ECO:0000256" key="1">
    <source>
        <dbReference type="SAM" id="MobiDB-lite"/>
    </source>
</evidence>
<feature type="compositionally biased region" description="Polar residues" evidence="1">
    <location>
        <begin position="1"/>
        <end position="19"/>
    </location>
</feature>
<protein>
    <submittedName>
        <fullName evidence="2 3">Uncharacterized protein</fullName>
    </submittedName>
</protein>
<dbReference type="EMBL" id="ABEU02000022">
    <property type="protein sequence ID" value="PNR30325.1"/>
    <property type="molecule type" value="Genomic_DNA"/>
</dbReference>
<accession>A0A2K1IM23</accession>
<name>A0A2K1IM23_PHYPA</name>
<reference evidence="3" key="3">
    <citation type="submission" date="2020-12" db="UniProtKB">
        <authorList>
            <consortium name="EnsemblPlants"/>
        </authorList>
    </citation>
    <scope>IDENTIFICATION</scope>
</reference>
<keyword evidence="4" id="KW-1185">Reference proteome</keyword>
<dbReference type="AlphaFoldDB" id="A0A2K1IM23"/>
<gene>
    <name evidence="2" type="ORF">PHYPA_026641</name>
</gene>
<evidence type="ECO:0000313" key="3">
    <source>
        <dbReference type="EnsemblPlants" id="Pp3c22_3040V3.1"/>
    </source>
</evidence>
<reference evidence="2 4" key="1">
    <citation type="journal article" date="2008" name="Science">
        <title>The Physcomitrella genome reveals evolutionary insights into the conquest of land by plants.</title>
        <authorList>
            <person name="Rensing S."/>
            <person name="Lang D."/>
            <person name="Zimmer A."/>
            <person name="Terry A."/>
            <person name="Salamov A."/>
            <person name="Shapiro H."/>
            <person name="Nishiyama T."/>
            <person name="Perroud P.-F."/>
            <person name="Lindquist E."/>
            <person name="Kamisugi Y."/>
            <person name="Tanahashi T."/>
            <person name="Sakakibara K."/>
            <person name="Fujita T."/>
            <person name="Oishi K."/>
            <person name="Shin-I T."/>
            <person name="Kuroki Y."/>
            <person name="Toyoda A."/>
            <person name="Suzuki Y."/>
            <person name="Hashimoto A."/>
            <person name="Yamaguchi K."/>
            <person name="Sugano A."/>
            <person name="Kohara Y."/>
            <person name="Fujiyama A."/>
            <person name="Anterola A."/>
            <person name="Aoki S."/>
            <person name="Ashton N."/>
            <person name="Barbazuk W.B."/>
            <person name="Barker E."/>
            <person name="Bennetzen J."/>
            <person name="Bezanilla M."/>
            <person name="Blankenship R."/>
            <person name="Cho S.H."/>
            <person name="Dutcher S."/>
            <person name="Estelle M."/>
            <person name="Fawcett J.A."/>
            <person name="Gundlach H."/>
            <person name="Hanada K."/>
            <person name="Heyl A."/>
            <person name="Hicks K.A."/>
            <person name="Hugh J."/>
            <person name="Lohr M."/>
            <person name="Mayer K."/>
            <person name="Melkozernov A."/>
            <person name="Murata T."/>
            <person name="Nelson D."/>
            <person name="Pils B."/>
            <person name="Prigge M."/>
            <person name="Reiss B."/>
            <person name="Renner T."/>
            <person name="Rombauts S."/>
            <person name="Rushton P."/>
            <person name="Sanderfoot A."/>
            <person name="Schween G."/>
            <person name="Shiu S.-H."/>
            <person name="Stueber K."/>
            <person name="Theodoulou F.L."/>
            <person name="Tu H."/>
            <person name="Van de Peer Y."/>
            <person name="Verrier P.J."/>
            <person name="Waters E."/>
            <person name="Wood A."/>
            <person name="Yang L."/>
            <person name="Cove D."/>
            <person name="Cuming A."/>
            <person name="Hasebe M."/>
            <person name="Lucas S."/>
            <person name="Mishler D.B."/>
            <person name="Reski R."/>
            <person name="Grigoriev I."/>
            <person name="Quatrano R.S."/>
            <person name="Boore J.L."/>
        </authorList>
    </citation>
    <scope>NUCLEOTIDE SEQUENCE [LARGE SCALE GENOMIC DNA]</scope>
    <source>
        <strain evidence="3 4">cv. Gransden 2004</strain>
    </source>
</reference>
<dbReference type="InParanoid" id="A0A2K1IM23"/>
<dbReference type="Proteomes" id="UP000006727">
    <property type="component" value="Chromosome 22"/>
</dbReference>
<evidence type="ECO:0000313" key="2">
    <source>
        <dbReference type="EMBL" id="PNR30325.1"/>
    </source>
</evidence>
<dbReference type="EnsemblPlants" id="Pp3c22_3040V3.1">
    <property type="protein sequence ID" value="Pp3c22_3040V3.1"/>
    <property type="gene ID" value="Pp3c22_3040"/>
</dbReference>
<proteinExistence type="predicted"/>
<feature type="region of interest" description="Disordered" evidence="1">
    <location>
        <begin position="1"/>
        <end position="20"/>
    </location>
</feature>
<reference evidence="2 4" key="2">
    <citation type="journal article" date="2018" name="Plant J.">
        <title>The Physcomitrella patens chromosome-scale assembly reveals moss genome structure and evolution.</title>
        <authorList>
            <person name="Lang D."/>
            <person name="Ullrich K.K."/>
            <person name="Murat F."/>
            <person name="Fuchs J."/>
            <person name="Jenkins J."/>
            <person name="Haas F.B."/>
            <person name="Piednoel M."/>
            <person name="Gundlach H."/>
            <person name="Van Bel M."/>
            <person name="Meyberg R."/>
            <person name="Vives C."/>
            <person name="Morata J."/>
            <person name="Symeonidi A."/>
            <person name="Hiss M."/>
            <person name="Muchero W."/>
            <person name="Kamisugi Y."/>
            <person name="Saleh O."/>
            <person name="Blanc G."/>
            <person name="Decker E.L."/>
            <person name="van Gessel N."/>
            <person name="Grimwood J."/>
            <person name="Hayes R.D."/>
            <person name="Graham S.W."/>
            <person name="Gunter L.E."/>
            <person name="McDaniel S.F."/>
            <person name="Hoernstein S.N.W."/>
            <person name="Larsson A."/>
            <person name="Li F.W."/>
            <person name="Perroud P.F."/>
            <person name="Phillips J."/>
            <person name="Ranjan P."/>
            <person name="Rokshar D.S."/>
            <person name="Rothfels C.J."/>
            <person name="Schneider L."/>
            <person name="Shu S."/>
            <person name="Stevenson D.W."/>
            <person name="Thummler F."/>
            <person name="Tillich M."/>
            <person name="Villarreal Aguilar J.C."/>
            <person name="Widiez T."/>
            <person name="Wong G.K."/>
            <person name="Wymore A."/>
            <person name="Zhang Y."/>
            <person name="Zimmer A.D."/>
            <person name="Quatrano R.S."/>
            <person name="Mayer K.F.X."/>
            <person name="Goodstein D."/>
            <person name="Casacuberta J.M."/>
            <person name="Vandepoele K."/>
            <person name="Reski R."/>
            <person name="Cuming A.C."/>
            <person name="Tuskan G.A."/>
            <person name="Maumus F."/>
            <person name="Salse J."/>
            <person name="Schmutz J."/>
            <person name="Rensing S.A."/>
        </authorList>
    </citation>
    <scope>NUCLEOTIDE SEQUENCE [LARGE SCALE GENOMIC DNA]</scope>
    <source>
        <strain evidence="3 4">cv. Gransden 2004</strain>
    </source>
</reference>
<organism evidence="2">
    <name type="scientific">Physcomitrium patens</name>
    <name type="common">Spreading-leaved earth moss</name>
    <name type="synonym">Physcomitrella patens</name>
    <dbReference type="NCBI Taxonomy" id="3218"/>
    <lineage>
        <taxon>Eukaryota</taxon>
        <taxon>Viridiplantae</taxon>
        <taxon>Streptophyta</taxon>
        <taxon>Embryophyta</taxon>
        <taxon>Bryophyta</taxon>
        <taxon>Bryophytina</taxon>
        <taxon>Bryopsida</taxon>
        <taxon>Funariidae</taxon>
        <taxon>Funariales</taxon>
        <taxon>Funariaceae</taxon>
        <taxon>Physcomitrium</taxon>
    </lineage>
</organism>